<reference evidence="5" key="1">
    <citation type="journal article" date="2012" name="Science">
        <title>The Paleozoic origin of enzymatic lignin decomposition reconstructed from 31 fungal genomes.</title>
        <authorList>
            <person name="Floudas D."/>
            <person name="Binder M."/>
            <person name="Riley R."/>
            <person name="Barry K."/>
            <person name="Blanchette R.A."/>
            <person name="Henrissat B."/>
            <person name="Martinez A.T."/>
            <person name="Otillar R."/>
            <person name="Spatafora J.W."/>
            <person name="Yadav J.S."/>
            <person name="Aerts A."/>
            <person name="Benoit I."/>
            <person name="Boyd A."/>
            <person name="Carlson A."/>
            <person name="Copeland A."/>
            <person name="Coutinho P.M."/>
            <person name="de Vries R.P."/>
            <person name="Ferreira P."/>
            <person name="Findley K."/>
            <person name="Foster B."/>
            <person name="Gaskell J."/>
            <person name="Glotzer D."/>
            <person name="Gorecki P."/>
            <person name="Heitman J."/>
            <person name="Hesse C."/>
            <person name="Hori C."/>
            <person name="Igarashi K."/>
            <person name="Jurgens J.A."/>
            <person name="Kallen N."/>
            <person name="Kersten P."/>
            <person name="Kohler A."/>
            <person name="Kuees U."/>
            <person name="Kumar T.K.A."/>
            <person name="Kuo A."/>
            <person name="LaButti K."/>
            <person name="Larrondo L.F."/>
            <person name="Lindquist E."/>
            <person name="Ling A."/>
            <person name="Lombard V."/>
            <person name="Lucas S."/>
            <person name="Lundell T."/>
            <person name="Martin R."/>
            <person name="McLaughlin D.J."/>
            <person name="Morgenstern I."/>
            <person name="Morin E."/>
            <person name="Murat C."/>
            <person name="Nagy L.G."/>
            <person name="Nolan M."/>
            <person name="Ohm R.A."/>
            <person name="Patyshakuliyeva A."/>
            <person name="Rokas A."/>
            <person name="Ruiz-Duenas F.J."/>
            <person name="Sabat G."/>
            <person name="Salamov A."/>
            <person name="Samejima M."/>
            <person name="Schmutz J."/>
            <person name="Slot J.C."/>
            <person name="St John F."/>
            <person name="Stenlid J."/>
            <person name="Sun H."/>
            <person name="Sun S."/>
            <person name="Syed K."/>
            <person name="Tsang A."/>
            <person name="Wiebenga A."/>
            <person name="Young D."/>
            <person name="Pisabarro A."/>
            <person name="Eastwood D.C."/>
            <person name="Martin F."/>
            <person name="Cullen D."/>
            <person name="Grigoriev I.V."/>
            <person name="Hibbett D.S."/>
        </authorList>
    </citation>
    <scope>NUCLEOTIDE SEQUENCE [LARGE SCALE GENOMIC DNA]</scope>
    <source>
        <strain evidence="5">TFB10046</strain>
    </source>
</reference>
<protein>
    <recommendedName>
        <fullName evidence="3">NAD(P)-binding domain-containing protein</fullName>
    </recommendedName>
</protein>
<dbReference type="eggNOG" id="ENOG502S3UW">
    <property type="taxonomic scope" value="Eukaryota"/>
</dbReference>
<dbReference type="PANTHER" id="PTHR43355">
    <property type="entry name" value="FLAVIN REDUCTASE (NADPH)"/>
    <property type="match status" value="1"/>
</dbReference>
<evidence type="ECO:0000256" key="1">
    <source>
        <dbReference type="ARBA" id="ARBA00038376"/>
    </source>
</evidence>
<feature type="signal peptide" evidence="2">
    <location>
        <begin position="1"/>
        <end position="17"/>
    </location>
</feature>
<proteinExistence type="inferred from homology"/>
<dbReference type="Gene3D" id="3.40.50.720">
    <property type="entry name" value="NAD(P)-binding Rossmann-like Domain"/>
    <property type="match status" value="1"/>
</dbReference>
<sequence length="277" mass="29695">MSKTFAFFGASTGCGLAALKLAVSAGHTCIALLRDPSKLDAHFPNQPANLILQPGNAHDVTAVSSCLTVPGNDTQLVDAVYFSIGGKLDMSKMGLDDPNVCRKGMATLLEALGQLRAHGAQGRPLIVPMSSTGISDHARDVPLLFIPMYKLLLAQPHKDKKAMEDLVIKSGERFVVLRPSFFVEGDKPGNAIRVGIEDPKTGVEKLAVGYTISREAVGGWVYQHILNGDASQYSAYFSFQVCQWTGYVFLSLIPTPIRAIATVRARSALEPATGLPQ</sequence>
<evidence type="ECO:0000256" key="2">
    <source>
        <dbReference type="SAM" id="SignalP"/>
    </source>
</evidence>
<dbReference type="SUPFAM" id="SSF51735">
    <property type="entry name" value="NAD(P)-binding Rossmann-fold domains"/>
    <property type="match status" value="1"/>
</dbReference>
<dbReference type="Proteomes" id="UP000006514">
    <property type="component" value="Unassembled WGS sequence"/>
</dbReference>
<keyword evidence="2" id="KW-0732">Signal</keyword>
<gene>
    <name evidence="4" type="ORF">AURDEDRAFT_125150</name>
</gene>
<dbReference type="Pfam" id="PF13460">
    <property type="entry name" value="NAD_binding_10"/>
    <property type="match status" value="1"/>
</dbReference>
<dbReference type="PANTHER" id="PTHR43355:SF2">
    <property type="entry name" value="FLAVIN REDUCTASE (NADPH)"/>
    <property type="match status" value="1"/>
</dbReference>
<evidence type="ECO:0000313" key="5">
    <source>
        <dbReference type="Proteomes" id="UP000006514"/>
    </source>
</evidence>
<dbReference type="EMBL" id="JH687770">
    <property type="protein sequence ID" value="EJD44582.1"/>
    <property type="molecule type" value="Genomic_DNA"/>
</dbReference>
<evidence type="ECO:0000259" key="3">
    <source>
        <dbReference type="Pfam" id="PF13460"/>
    </source>
</evidence>
<comment type="similarity">
    <text evidence="1">Belongs to the avfA family.</text>
</comment>
<dbReference type="GO" id="GO:0004074">
    <property type="term" value="F:biliverdin reductase [NAD(P)H] activity"/>
    <property type="evidence" value="ECO:0007669"/>
    <property type="project" value="TreeGrafter"/>
</dbReference>
<organism evidence="4 5">
    <name type="scientific">Auricularia subglabra (strain TFB-10046 / SS5)</name>
    <name type="common">White-rot fungus</name>
    <name type="synonym">Auricularia delicata (strain TFB10046)</name>
    <dbReference type="NCBI Taxonomy" id="717982"/>
    <lineage>
        <taxon>Eukaryota</taxon>
        <taxon>Fungi</taxon>
        <taxon>Dikarya</taxon>
        <taxon>Basidiomycota</taxon>
        <taxon>Agaricomycotina</taxon>
        <taxon>Agaricomycetes</taxon>
        <taxon>Auriculariales</taxon>
        <taxon>Auriculariaceae</taxon>
        <taxon>Auricularia</taxon>
    </lineage>
</organism>
<dbReference type="InterPro" id="IPR036291">
    <property type="entry name" value="NAD(P)-bd_dom_sf"/>
</dbReference>
<evidence type="ECO:0000313" key="4">
    <source>
        <dbReference type="EMBL" id="EJD44582.1"/>
    </source>
</evidence>
<keyword evidence="5" id="KW-1185">Reference proteome</keyword>
<dbReference type="InterPro" id="IPR016040">
    <property type="entry name" value="NAD(P)-bd_dom"/>
</dbReference>
<dbReference type="AlphaFoldDB" id="J0WZ56"/>
<dbReference type="InterPro" id="IPR051606">
    <property type="entry name" value="Polyketide_Oxido-like"/>
</dbReference>
<dbReference type="InParanoid" id="J0WZ56"/>
<dbReference type="OrthoDB" id="63935at2759"/>
<accession>J0WZ56</accession>
<feature type="domain" description="NAD(P)-binding" evidence="3">
    <location>
        <begin position="9"/>
        <end position="223"/>
    </location>
</feature>
<name>J0WZ56_AURST</name>
<dbReference type="OMA" id="HTCIALL"/>
<feature type="chain" id="PRO_5003741503" description="NAD(P)-binding domain-containing protein" evidence="2">
    <location>
        <begin position="18"/>
        <end position="277"/>
    </location>
</feature>
<dbReference type="KEGG" id="adl:AURDEDRAFT_125150"/>
<dbReference type="GO" id="GO:0042602">
    <property type="term" value="F:riboflavin reductase (NADPH) activity"/>
    <property type="evidence" value="ECO:0007669"/>
    <property type="project" value="TreeGrafter"/>
</dbReference>